<evidence type="ECO:0000259" key="6">
    <source>
        <dbReference type="PROSITE" id="PS50240"/>
    </source>
</evidence>
<accession>A0A2I9LPS1</accession>
<evidence type="ECO:0000256" key="3">
    <source>
        <dbReference type="ARBA" id="ARBA00022729"/>
    </source>
</evidence>
<feature type="signal peptide" evidence="5">
    <location>
        <begin position="1"/>
        <end position="22"/>
    </location>
</feature>
<dbReference type="PRINTS" id="PR00722">
    <property type="entry name" value="CHYMOTRYPSIN"/>
</dbReference>
<feature type="domain" description="Clip" evidence="7">
    <location>
        <begin position="43"/>
        <end position="87"/>
    </location>
</feature>
<feature type="domain" description="Peptidase S1" evidence="6">
    <location>
        <begin position="124"/>
        <end position="368"/>
    </location>
</feature>
<dbReference type="EMBL" id="GFWZ01000392">
    <property type="protein sequence ID" value="MBW20382.1"/>
    <property type="molecule type" value="Transcribed_RNA"/>
</dbReference>
<evidence type="ECO:0000256" key="5">
    <source>
        <dbReference type="SAM" id="SignalP"/>
    </source>
</evidence>
<dbReference type="PROSITE" id="PS00134">
    <property type="entry name" value="TRYPSIN_HIS"/>
    <property type="match status" value="1"/>
</dbReference>
<keyword evidence="4" id="KW-1015">Disulfide bond</keyword>
<dbReference type="InterPro" id="IPR043504">
    <property type="entry name" value="Peptidase_S1_PA_chymotrypsin"/>
</dbReference>
<dbReference type="GO" id="GO:0005576">
    <property type="term" value="C:extracellular region"/>
    <property type="evidence" value="ECO:0007669"/>
    <property type="project" value="UniProtKB-SubCell"/>
</dbReference>
<evidence type="ECO:0000256" key="1">
    <source>
        <dbReference type="ARBA" id="ARBA00004613"/>
    </source>
</evidence>
<dbReference type="InterPro" id="IPR022700">
    <property type="entry name" value="CLIP"/>
</dbReference>
<evidence type="ECO:0000259" key="7">
    <source>
        <dbReference type="PROSITE" id="PS51888"/>
    </source>
</evidence>
<dbReference type="Pfam" id="PF00089">
    <property type="entry name" value="Trypsin"/>
    <property type="match status" value="1"/>
</dbReference>
<dbReference type="SMART" id="SM00680">
    <property type="entry name" value="CLIP"/>
    <property type="match status" value="1"/>
</dbReference>
<dbReference type="InterPro" id="IPR018114">
    <property type="entry name" value="TRYPSIN_HIS"/>
</dbReference>
<evidence type="ECO:0000256" key="4">
    <source>
        <dbReference type="ARBA" id="ARBA00023157"/>
    </source>
</evidence>
<keyword evidence="3 5" id="KW-0732">Signal</keyword>
<protein>
    <submittedName>
        <fullName evidence="8">Serine proteinase</fullName>
    </submittedName>
</protein>
<dbReference type="SMART" id="SM00020">
    <property type="entry name" value="Tryp_SPc"/>
    <property type="match status" value="1"/>
</dbReference>
<dbReference type="SUPFAM" id="SSF50494">
    <property type="entry name" value="Trypsin-like serine proteases"/>
    <property type="match status" value="1"/>
</dbReference>
<dbReference type="GO" id="GO:0016485">
    <property type="term" value="P:protein processing"/>
    <property type="evidence" value="ECO:0007669"/>
    <property type="project" value="UniProtKB-ARBA"/>
</dbReference>
<dbReference type="InterPro" id="IPR001254">
    <property type="entry name" value="Trypsin_dom"/>
</dbReference>
<organism evidence="8">
    <name type="scientific">Centruroides hentzi</name>
    <dbReference type="NCBI Taxonomy" id="88313"/>
    <lineage>
        <taxon>Eukaryota</taxon>
        <taxon>Metazoa</taxon>
        <taxon>Ecdysozoa</taxon>
        <taxon>Arthropoda</taxon>
        <taxon>Chelicerata</taxon>
        <taxon>Arachnida</taxon>
        <taxon>Scorpiones</taxon>
        <taxon>Buthida</taxon>
        <taxon>Buthoidea</taxon>
        <taxon>Buthidae</taxon>
        <taxon>Centruroides</taxon>
    </lineage>
</organism>
<reference evidence="8" key="1">
    <citation type="journal article" date="2017" name="Toxicon">
        <title>Venom-gland transcriptomics and venom proteomics of the Hentz striped scorpion (Centruroides hentzi; Buthidae) reveal high toxin diversity in a harmless member of a lethal family.</title>
        <authorList>
            <person name="Ward M.J."/>
            <person name="Ellsworth S.A."/>
            <person name="Rokyta D.R."/>
        </authorList>
    </citation>
    <scope>NUCLEOTIDE SEQUENCE</scope>
    <source>
        <tissue evidence="8">Venom gland</tissue>
    </source>
</reference>
<comment type="subcellular location">
    <subcellularLocation>
        <location evidence="1">Secreted</location>
    </subcellularLocation>
</comment>
<dbReference type="PROSITE" id="PS50240">
    <property type="entry name" value="TRYPSIN_DOM"/>
    <property type="match status" value="1"/>
</dbReference>
<evidence type="ECO:0000313" key="8">
    <source>
        <dbReference type="EMBL" id="MBW20382.1"/>
    </source>
</evidence>
<name>A0A2I9LPS1_9SCOR</name>
<evidence type="ECO:0000256" key="2">
    <source>
        <dbReference type="ARBA" id="ARBA00022525"/>
    </source>
</evidence>
<dbReference type="InterPro" id="IPR009003">
    <property type="entry name" value="Peptidase_S1_PA"/>
</dbReference>
<sequence>MLIARIFGILISNFAIFLCLHAQRTRRPLIGVVFPDDVPSGESCTTKENRPGECIPLGNCRSAQEQLRNNFPKICYWETDIKPIVCCELADDVDSTPPNENVQQFECGKRNLREKRQISRNPYIAGGESAKPGAWPWMAAILTRNLGQEGFLCGGTIISQFYILTAAHCFGGRGGKVPNVVRYIIRVGSTFSFNGTAYTIQEIMKHPSYGDRKHYNDIALIKVNNEIQFNRWVQPICLPPTSLASATLMGIPVTVIGWGDQTFGGIRTPELRQVTVSVMSRTLCNSSYSRLRDSSIDRGITDQFICAGVEAGGKDACQADSGGPLMMDRNGWTIVGVVSFGYSCARPNFPGVYTKVTSYLNWIHENSDL</sequence>
<dbReference type="Gene3D" id="2.40.10.10">
    <property type="entry name" value="Trypsin-like serine proteases"/>
    <property type="match status" value="1"/>
</dbReference>
<dbReference type="PANTHER" id="PTHR24252:SF7">
    <property type="entry name" value="HYALIN"/>
    <property type="match status" value="1"/>
</dbReference>
<keyword evidence="2" id="KW-0964">Secreted</keyword>
<dbReference type="CDD" id="cd00190">
    <property type="entry name" value="Tryp_SPc"/>
    <property type="match status" value="1"/>
</dbReference>
<feature type="chain" id="PRO_5014463148" evidence="5">
    <location>
        <begin position="23"/>
        <end position="369"/>
    </location>
</feature>
<dbReference type="GO" id="GO:0004252">
    <property type="term" value="F:serine-type endopeptidase activity"/>
    <property type="evidence" value="ECO:0007669"/>
    <property type="project" value="InterPro"/>
</dbReference>
<dbReference type="InterPro" id="IPR001314">
    <property type="entry name" value="Peptidase_S1A"/>
</dbReference>
<dbReference type="FunFam" id="2.40.10.10:FF:000047">
    <property type="entry name" value="Trypsin eta"/>
    <property type="match status" value="1"/>
</dbReference>
<dbReference type="PROSITE" id="PS51888">
    <property type="entry name" value="CLIP"/>
    <property type="match status" value="1"/>
</dbReference>
<dbReference type="AlphaFoldDB" id="A0A2I9LPS1"/>
<proteinExistence type="predicted"/>
<dbReference type="PANTHER" id="PTHR24252">
    <property type="entry name" value="ACROSIN-RELATED"/>
    <property type="match status" value="1"/>
</dbReference>